<dbReference type="Gene3D" id="3.40.50.150">
    <property type="entry name" value="Vaccinia Virus protein VP39"/>
    <property type="match status" value="1"/>
</dbReference>
<dbReference type="PIRSF" id="PIRSF017393">
    <property type="entry name" value="MTase_SAV2177"/>
    <property type="match status" value="1"/>
</dbReference>
<evidence type="ECO:0000313" key="2">
    <source>
        <dbReference type="EMBL" id="GAA5194086.1"/>
    </source>
</evidence>
<evidence type="ECO:0000313" key="3">
    <source>
        <dbReference type="Proteomes" id="UP001501570"/>
    </source>
</evidence>
<dbReference type="SUPFAM" id="SSF53335">
    <property type="entry name" value="S-adenosyl-L-methionine-dependent methyltransferases"/>
    <property type="match status" value="1"/>
</dbReference>
<keyword evidence="2" id="KW-0489">Methyltransferase</keyword>
<accession>A0ABP9SCA4</accession>
<protein>
    <submittedName>
        <fullName evidence="2">SAM-dependent methyltransferase</fullName>
    </submittedName>
</protein>
<evidence type="ECO:0000256" key="1">
    <source>
        <dbReference type="SAM" id="MobiDB-lite"/>
    </source>
</evidence>
<dbReference type="Proteomes" id="UP001501570">
    <property type="component" value="Unassembled WGS sequence"/>
</dbReference>
<dbReference type="EMBL" id="BAABJQ010000020">
    <property type="protein sequence ID" value="GAA5194086.1"/>
    <property type="molecule type" value="Genomic_DNA"/>
</dbReference>
<name>A0ABP9SCA4_9ACTN</name>
<organism evidence="2 3">
    <name type="scientific">Rugosimonospora acidiphila</name>
    <dbReference type="NCBI Taxonomy" id="556531"/>
    <lineage>
        <taxon>Bacteria</taxon>
        <taxon>Bacillati</taxon>
        <taxon>Actinomycetota</taxon>
        <taxon>Actinomycetes</taxon>
        <taxon>Micromonosporales</taxon>
        <taxon>Micromonosporaceae</taxon>
        <taxon>Rugosimonospora</taxon>
    </lineage>
</organism>
<comment type="caution">
    <text evidence="2">The sequence shown here is derived from an EMBL/GenBank/DDBJ whole genome shotgun (WGS) entry which is preliminary data.</text>
</comment>
<gene>
    <name evidence="2" type="ORF">GCM10023322_57620</name>
</gene>
<feature type="region of interest" description="Disordered" evidence="1">
    <location>
        <begin position="1"/>
        <end position="21"/>
    </location>
</feature>
<dbReference type="RefSeq" id="WP_345634848.1">
    <property type="nucleotide sequence ID" value="NZ_BAABJQ010000020.1"/>
</dbReference>
<sequence length="276" mass="29979">MAAEPNAADERPEHGSSMGLDTSVAHPARVYDYWLGGKDNFAADREAAERVLAATPGLRIRVRANRAFLARTVRYLAGEAGIRQFLDLGTGIPSANNTHEVAQAAAPAARVVYVDNDPIVLTHARALLTSMPGGSTDYLDADLRDPERILAMAGNILDFEQPVAVMLLGVLHLVRDSEDPWGIVERVMAAVPSGSYLAISHPAMEINPGQEEAQRRYNERVSTPQTLRTHSDVERFFANLELVEPGLVQVHQWRPEPGDPTPEDGTSAHGGLGRKP</sequence>
<feature type="region of interest" description="Disordered" evidence="1">
    <location>
        <begin position="252"/>
        <end position="276"/>
    </location>
</feature>
<dbReference type="GO" id="GO:0032259">
    <property type="term" value="P:methylation"/>
    <property type="evidence" value="ECO:0007669"/>
    <property type="project" value="UniProtKB-KW"/>
</dbReference>
<dbReference type="GO" id="GO:0008168">
    <property type="term" value="F:methyltransferase activity"/>
    <property type="evidence" value="ECO:0007669"/>
    <property type="project" value="UniProtKB-KW"/>
</dbReference>
<dbReference type="InterPro" id="IPR006764">
    <property type="entry name" value="SAM_dep_MeTrfase_SAV2177_type"/>
</dbReference>
<keyword evidence="2" id="KW-0808">Transferase</keyword>
<proteinExistence type="predicted"/>
<dbReference type="Pfam" id="PF04672">
    <property type="entry name" value="Methyltransf_19"/>
    <property type="match status" value="1"/>
</dbReference>
<reference evidence="3" key="1">
    <citation type="journal article" date="2019" name="Int. J. Syst. Evol. Microbiol.">
        <title>The Global Catalogue of Microorganisms (GCM) 10K type strain sequencing project: providing services to taxonomists for standard genome sequencing and annotation.</title>
        <authorList>
            <consortium name="The Broad Institute Genomics Platform"/>
            <consortium name="The Broad Institute Genome Sequencing Center for Infectious Disease"/>
            <person name="Wu L."/>
            <person name="Ma J."/>
        </authorList>
    </citation>
    <scope>NUCLEOTIDE SEQUENCE [LARGE SCALE GENOMIC DNA]</scope>
    <source>
        <strain evidence="3">JCM 18304</strain>
    </source>
</reference>
<dbReference type="InterPro" id="IPR029063">
    <property type="entry name" value="SAM-dependent_MTases_sf"/>
</dbReference>
<keyword evidence="3" id="KW-1185">Reference proteome</keyword>